<sequence length="110" mass="11646">MAKNNIAIPAAIIAWPMLPGNLDWVASCRRSMTNLHAQKTAATAKPTVPIQFTALNQMGDPLFGGMFIAVMSIAGIDPSGSVAYSVHERTGSKRGFMAAYIQAVASIIKP</sequence>
<reference evidence="2 3" key="1">
    <citation type="submission" date="2015-03" db="EMBL/GenBank/DDBJ databases">
        <authorList>
            <consortium name="Pathogen Informatics"/>
        </authorList>
    </citation>
    <scope>NUCLEOTIDE SEQUENCE [LARGE SCALE GENOMIC DNA]</scope>
    <source>
        <strain evidence="2 3">Bir 187</strain>
    </source>
</reference>
<dbReference type="EMBL" id="CNFU01001580">
    <property type="protein sequence ID" value="CKT55950.1"/>
    <property type="molecule type" value="Genomic_DNA"/>
</dbReference>
<evidence type="ECO:0000313" key="4">
    <source>
        <dbReference type="Proteomes" id="UP000236349"/>
    </source>
</evidence>
<protein>
    <submittedName>
        <fullName evidence="1">Uncharacterized protein</fullName>
    </submittedName>
</protein>
<organism evidence="1 4">
    <name type="scientific">Mycobacterium tuberculosis</name>
    <dbReference type="NCBI Taxonomy" id="1773"/>
    <lineage>
        <taxon>Bacteria</taxon>
        <taxon>Bacillati</taxon>
        <taxon>Actinomycetota</taxon>
        <taxon>Actinomycetes</taxon>
        <taxon>Mycobacteriales</taxon>
        <taxon>Mycobacteriaceae</taxon>
        <taxon>Mycobacterium</taxon>
        <taxon>Mycobacterium tuberculosis complex</taxon>
    </lineage>
</organism>
<evidence type="ECO:0000313" key="2">
    <source>
        <dbReference type="EMBL" id="CKT55950.1"/>
    </source>
</evidence>
<evidence type="ECO:0000313" key="3">
    <source>
        <dbReference type="Proteomes" id="UP000049023"/>
    </source>
</evidence>
<reference evidence="1 4" key="2">
    <citation type="submission" date="2017-10" db="EMBL/GenBank/DDBJ databases">
        <title>Clinical isolate obtained from a human patient with meningeal tuberculosis in michoacan, Mexico.</title>
        <authorList>
            <person name="Guillen-Nepita A.L."/>
            <person name="Negrete-Paz A.M."/>
            <person name="Vazquez-Marrufo G."/>
            <person name="Cruz-Hernandez A."/>
            <person name="Fresia P."/>
            <person name="Naya H."/>
            <person name="Vazquez-Garciduenas M.S."/>
        </authorList>
    </citation>
    <scope>NUCLEOTIDE SEQUENCE [LARGE SCALE GENOMIC DNA]</scope>
    <source>
        <strain evidence="4">Beijing/MYC004</strain>
        <strain evidence="1">MYC004</strain>
    </source>
</reference>
<gene>
    <name evidence="1" type="ORF">CAB90_01103</name>
    <name evidence="2" type="ORF">ERS027661_04519</name>
</gene>
<dbReference type="AlphaFoldDB" id="A0A0T9EBF2"/>
<name>A0A0T9EBF2_MYCTX</name>
<dbReference type="Proteomes" id="UP000236349">
    <property type="component" value="Chromosome"/>
</dbReference>
<evidence type="ECO:0000313" key="1">
    <source>
        <dbReference type="EMBL" id="AUS50054.1"/>
    </source>
</evidence>
<dbReference type="EMBL" id="CP024614">
    <property type="protein sequence ID" value="AUS50054.1"/>
    <property type="molecule type" value="Genomic_DNA"/>
</dbReference>
<dbReference type="Proteomes" id="UP000049023">
    <property type="component" value="Unassembled WGS sequence"/>
</dbReference>
<accession>A0A0T9EBF2</accession>
<proteinExistence type="predicted"/>